<evidence type="ECO:0000256" key="1">
    <source>
        <dbReference type="SAM" id="MobiDB-lite"/>
    </source>
</evidence>
<dbReference type="PANTHER" id="PTHR34374">
    <property type="entry name" value="LARGE RIBOSOMAL RNA SUBUNIT ACCUMULATION PROTEIN YCED HOMOLOG 1, CHLOROPLASTIC"/>
    <property type="match status" value="1"/>
</dbReference>
<dbReference type="InterPro" id="IPR003772">
    <property type="entry name" value="YceD"/>
</dbReference>
<comment type="caution">
    <text evidence="2">The sequence shown here is derived from an EMBL/GenBank/DDBJ whole genome shotgun (WGS) entry which is preliminary data.</text>
</comment>
<dbReference type="RefSeq" id="WP_249737636.1">
    <property type="nucleotide sequence ID" value="NZ_JAKNCJ010000004.1"/>
</dbReference>
<reference evidence="2" key="1">
    <citation type="submission" date="2022-02" db="EMBL/GenBank/DDBJ databases">
        <authorList>
            <person name="Lee M."/>
            <person name="Kim S.-J."/>
            <person name="Jung M.-Y."/>
        </authorList>
    </citation>
    <scope>NUCLEOTIDE SEQUENCE</scope>
    <source>
        <strain evidence="2">JHP9</strain>
    </source>
</reference>
<sequence>MKNNAPAPGPDDLGLRFDVVDLIGRVGSHRHVEQSVVVGEQRIGNLAMTVPAGESIEVEAELESVVEGIYAGGTVRAHLTGECSRCLDPVEQDVIARIDELFSYPEKVKKDEEDDVVMLSGDEVDLGVLAHDALALEAEDRPLCSPDCMGLCPQCGKHLEEDPDHSHDLIDTRWAALTALLGEDATDEQTGTDAASTGEQAERD</sequence>
<evidence type="ECO:0000313" key="2">
    <source>
        <dbReference type="EMBL" id="MCL6423550.1"/>
    </source>
</evidence>
<name>A0ABT0R3Q3_9MICO</name>
<accession>A0ABT0R3Q3</accession>
<organism evidence="2 3">
    <name type="scientific">Brachybacterium equifaecis</name>
    <dbReference type="NCBI Taxonomy" id="2910770"/>
    <lineage>
        <taxon>Bacteria</taxon>
        <taxon>Bacillati</taxon>
        <taxon>Actinomycetota</taxon>
        <taxon>Actinomycetes</taxon>
        <taxon>Micrococcales</taxon>
        <taxon>Dermabacteraceae</taxon>
        <taxon>Brachybacterium</taxon>
    </lineage>
</organism>
<feature type="region of interest" description="Disordered" evidence="1">
    <location>
        <begin position="181"/>
        <end position="204"/>
    </location>
</feature>
<feature type="compositionally biased region" description="Polar residues" evidence="1">
    <location>
        <begin position="188"/>
        <end position="204"/>
    </location>
</feature>
<dbReference type="PANTHER" id="PTHR34374:SF1">
    <property type="entry name" value="LARGE RIBOSOMAL RNA SUBUNIT ACCUMULATION PROTEIN YCED HOMOLOG 1, CHLOROPLASTIC"/>
    <property type="match status" value="1"/>
</dbReference>
<protein>
    <submittedName>
        <fullName evidence="2">DUF177 domain-containing protein</fullName>
    </submittedName>
</protein>
<keyword evidence="3" id="KW-1185">Reference proteome</keyword>
<dbReference type="EMBL" id="JAKNCJ010000004">
    <property type="protein sequence ID" value="MCL6423550.1"/>
    <property type="molecule type" value="Genomic_DNA"/>
</dbReference>
<proteinExistence type="predicted"/>
<dbReference type="Pfam" id="PF02620">
    <property type="entry name" value="YceD"/>
    <property type="match status" value="1"/>
</dbReference>
<dbReference type="Proteomes" id="UP001203761">
    <property type="component" value="Unassembled WGS sequence"/>
</dbReference>
<evidence type="ECO:0000313" key="3">
    <source>
        <dbReference type="Proteomes" id="UP001203761"/>
    </source>
</evidence>
<gene>
    <name evidence="2" type="ORF">Bequi_09155</name>
</gene>